<feature type="transmembrane region" description="Helical" evidence="1">
    <location>
        <begin position="395"/>
        <end position="412"/>
    </location>
</feature>
<feature type="transmembrane region" description="Helical" evidence="1">
    <location>
        <begin position="557"/>
        <end position="577"/>
    </location>
</feature>
<dbReference type="InterPro" id="IPR010656">
    <property type="entry name" value="DctM"/>
</dbReference>
<keyword evidence="1" id="KW-1133">Transmembrane helix</keyword>
<keyword evidence="1" id="KW-0812">Transmembrane</keyword>
<feature type="transmembrane region" description="Helical" evidence="1">
    <location>
        <begin position="584"/>
        <end position="607"/>
    </location>
</feature>
<comment type="caution">
    <text evidence="3">The sequence shown here is derived from an EMBL/GenBank/DDBJ whole genome shotgun (WGS) entry which is preliminary data.</text>
</comment>
<protein>
    <submittedName>
        <fullName evidence="3">TRAP transporter permease</fullName>
    </submittedName>
</protein>
<feature type="transmembrane region" description="Helical" evidence="1">
    <location>
        <begin position="48"/>
        <end position="67"/>
    </location>
</feature>
<dbReference type="EMBL" id="JACRTJ010000003">
    <property type="protein sequence ID" value="MBC8597808.1"/>
    <property type="molecule type" value="Genomic_DNA"/>
</dbReference>
<dbReference type="Pfam" id="PF06808">
    <property type="entry name" value="DctM"/>
    <property type="match status" value="1"/>
</dbReference>
<dbReference type="InterPro" id="IPR011853">
    <property type="entry name" value="TRAP_DctM-Dct_fused"/>
</dbReference>
<keyword evidence="4" id="KW-1185">Reference proteome</keyword>
<dbReference type="PANTHER" id="PTHR43849">
    <property type="entry name" value="BLL3936 PROTEIN"/>
    <property type="match status" value="1"/>
</dbReference>
<feature type="transmembrane region" description="Helical" evidence="1">
    <location>
        <begin position="518"/>
        <end position="537"/>
    </location>
</feature>
<feature type="transmembrane region" description="Helical" evidence="1">
    <location>
        <begin position="469"/>
        <end position="487"/>
    </location>
</feature>
<accession>A0ABR7NP78</accession>
<sequence length="657" mass="69320">MSEKEKMNVNTAPAVDTSTGTAEDVEAIMKKYDRESNTRIWEGVPKKVVRYLLAAFALLMVYMNLFANWDERVRRSLFVGIVIILSFLVYPAKKGSTKKNHIPIYDIVLMVLGAGAYFYFVINFKTIIGHATRISQLEVIVGIIGILVLAETCRRVVGIPILCVATVFIGYAFYSGLGAGRAFPQVLKSIVYNLFYTTSGVIGTPIGVCSTYIALFILFGAFLEATGISEFFIQLANSLAGASTGGPAKVAVISSALCGMVSGSSVGNTVTTGSVTIPLMKKTGYKGEFAGAVEAAASTGGQIMPPIMGAAAFLMAEMVGVQYSEIAMRAIFPALLYFTGIFITVHLEAKRLGLKGIAKEDLPKFVPLFIRQGYLLIPLVTLVAMVMMGYTMSRSAVIATLLAILVSIPNKSTRMNPTRFVNALETGGKNTLSVAVACGIAGIIAGVVTMTGLGQILISAIVSVAGDRVIIALFLTMLTCIVLGMGVPTTANYIIMATTCAPILVNGMGINKIAANMFVFYFGIVADITPPVALAAYAGSAIAKSNPMKTALNASRLAIAAFIVPYIFAFNPAMLFIDADVVQVVIIIVTSLVGLTGVAGGLEGYMVTNMNPIQRILAVVGGLCLIIPGTVTDLAGIAIVGASVVWQLADKKKRAAA</sequence>
<dbReference type="PANTHER" id="PTHR43849:SF2">
    <property type="entry name" value="BLL3936 PROTEIN"/>
    <property type="match status" value="1"/>
</dbReference>
<feature type="domain" description="TRAP C4-dicarboxylate transport system permease DctM subunit" evidence="2">
    <location>
        <begin position="145"/>
        <end position="578"/>
    </location>
</feature>
<proteinExistence type="predicted"/>
<evidence type="ECO:0000256" key="1">
    <source>
        <dbReference type="SAM" id="Phobius"/>
    </source>
</evidence>
<gene>
    <name evidence="3" type="ORF">H8708_00935</name>
</gene>
<feature type="transmembrane region" description="Helical" evidence="1">
    <location>
        <begin position="194"/>
        <end position="223"/>
    </location>
</feature>
<dbReference type="NCBIfam" id="TIGR02123">
    <property type="entry name" value="TRAP_fused"/>
    <property type="match status" value="1"/>
</dbReference>
<evidence type="ECO:0000313" key="3">
    <source>
        <dbReference type="EMBL" id="MBC8597808.1"/>
    </source>
</evidence>
<feature type="transmembrane region" description="Helical" evidence="1">
    <location>
        <begin position="432"/>
        <end position="457"/>
    </location>
</feature>
<name>A0ABR7NP78_9FIRM</name>
<feature type="transmembrane region" description="Helical" evidence="1">
    <location>
        <begin position="369"/>
        <end position="388"/>
    </location>
</feature>
<keyword evidence="1" id="KW-0472">Membrane</keyword>
<reference evidence="3 4" key="1">
    <citation type="submission" date="2020-08" db="EMBL/GenBank/DDBJ databases">
        <title>Genome public.</title>
        <authorList>
            <person name="Liu C."/>
            <person name="Sun Q."/>
        </authorList>
    </citation>
    <scope>NUCLEOTIDE SEQUENCE [LARGE SCALE GENOMIC DNA]</scope>
    <source>
        <strain evidence="3 4">BX10</strain>
    </source>
</reference>
<organism evidence="3 4">
    <name type="scientific">Enterocloster hominis</name>
    <name type="common">ex Liu et al. 2021</name>
    <dbReference type="NCBI Taxonomy" id="2763663"/>
    <lineage>
        <taxon>Bacteria</taxon>
        <taxon>Bacillati</taxon>
        <taxon>Bacillota</taxon>
        <taxon>Clostridia</taxon>
        <taxon>Lachnospirales</taxon>
        <taxon>Lachnospiraceae</taxon>
        <taxon>Enterocloster</taxon>
    </lineage>
</organism>
<dbReference type="RefSeq" id="WP_262426691.1">
    <property type="nucleotide sequence ID" value="NZ_JACRTJ010000003.1"/>
</dbReference>
<feature type="transmembrane region" description="Helical" evidence="1">
    <location>
        <begin position="73"/>
        <end position="92"/>
    </location>
</feature>
<feature type="transmembrane region" description="Helical" evidence="1">
    <location>
        <begin position="613"/>
        <end position="646"/>
    </location>
</feature>
<feature type="transmembrane region" description="Helical" evidence="1">
    <location>
        <begin position="330"/>
        <end position="349"/>
    </location>
</feature>
<evidence type="ECO:0000259" key="2">
    <source>
        <dbReference type="Pfam" id="PF06808"/>
    </source>
</evidence>
<evidence type="ECO:0000313" key="4">
    <source>
        <dbReference type="Proteomes" id="UP000647491"/>
    </source>
</evidence>
<feature type="transmembrane region" description="Helical" evidence="1">
    <location>
        <begin position="104"/>
        <end position="122"/>
    </location>
</feature>
<dbReference type="Proteomes" id="UP000647491">
    <property type="component" value="Unassembled WGS sequence"/>
</dbReference>
<feature type="transmembrane region" description="Helical" evidence="1">
    <location>
        <begin position="157"/>
        <end position="174"/>
    </location>
</feature>